<accession>D8U2P6</accession>
<proteinExistence type="predicted"/>
<evidence type="ECO:0000313" key="2">
    <source>
        <dbReference type="Proteomes" id="UP000001058"/>
    </source>
</evidence>
<gene>
    <name evidence="1" type="ORF">VOLCADRAFT_93659</name>
</gene>
<sequence length="229" mass="23754">MGSLYELQAITLAAGLEAIRAQLRRARRAADMAGSERLETANLDNLTSAISEATEALTFVAAAVTTPGGQLLIAEAAEAMTVLTQLAQTFARHQQHQSSMASVAAIHAAADGNPAVAFSAGIQAQEAAGLALWAARMGGLQLAHETAGFLDLAAVAEAFQACGLCVPFNHDVSALGPRQAAPGGDVGQSCDVGQPHNLKLPYGVGQLYDLGRPYDVGRLAKRPRMKLVI</sequence>
<evidence type="ECO:0000313" key="1">
    <source>
        <dbReference type="EMBL" id="EFJ45935.1"/>
    </source>
</evidence>
<dbReference type="KEGG" id="vcn:VOLCADRAFT_93659"/>
<dbReference type="InParanoid" id="D8U2P6"/>
<organism evidence="2">
    <name type="scientific">Volvox carteri f. nagariensis</name>
    <dbReference type="NCBI Taxonomy" id="3068"/>
    <lineage>
        <taxon>Eukaryota</taxon>
        <taxon>Viridiplantae</taxon>
        <taxon>Chlorophyta</taxon>
        <taxon>core chlorophytes</taxon>
        <taxon>Chlorophyceae</taxon>
        <taxon>CS clade</taxon>
        <taxon>Chlamydomonadales</taxon>
        <taxon>Volvocaceae</taxon>
        <taxon>Volvox</taxon>
    </lineage>
</organism>
<dbReference type="Proteomes" id="UP000001058">
    <property type="component" value="Unassembled WGS sequence"/>
</dbReference>
<dbReference type="GeneID" id="9627825"/>
<keyword evidence="2" id="KW-1185">Reference proteome</keyword>
<dbReference type="EMBL" id="GL378354">
    <property type="protein sequence ID" value="EFJ45935.1"/>
    <property type="molecule type" value="Genomic_DNA"/>
</dbReference>
<dbReference type="RefSeq" id="XP_002953013.1">
    <property type="nucleotide sequence ID" value="XM_002952967.1"/>
</dbReference>
<protein>
    <submittedName>
        <fullName evidence="1">Uncharacterized protein</fullName>
    </submittedName>
</protein>
<name>D8U2P6_VOLCA</name>
<reference evidence="1 2" key="1">
    <citation type="journal article" date="2010" name="Science">
        <title>Genomic analysis of organismal complexity in the multicellular green alga Volvox carteri.</title>
        <authorList>
            <person name="Prochnik S.E."/>
            <person name="Umen J."/>
            <person name="Nedelcu A.M."/>
            <person name="Hallmann A."/>
            <person name="Miller S.M."/>
            <person name="Nishii I."/>
            <person name="Ferris P."/>
            <person name="Kuo A."/>
            <person name="Mitros T."/>
            <person name="Fritz-Laylin L.K."/>
            <person name="Hellsten U."/>
            <person name="Chapman J."/>
            <person name="Simakov O."/>
            <person name="Rensing S.A."/>
            <person name="Terry A."/>
            <person name="Pangilinan J."/>
            <person name="Kapitonov V."/>
            <person name="Jurka J."/>
            <person name="Salamov A."/>
            <person name="Shapiro H."/>
            <person name="Schmutz J."/>
            <person name="Grimwood J."/>
            <person name="Lindquist E."/>
            <person name="Lucas S."/>
            <person name="Grigoriev I.V."/>
            <person name="Schmitt R."/>
            <person name="Kirk D."/>
            <person name="Rokhsar D.S."/>
        </authorList>
    </citation>
    <scope>NUCLEOTIDE SEQUENCE [LARGE SCALE GENOMIC DNA]</scope>
    <source>
        <strain evidence="2">f. Nagariensis / Eve</strain>
    </source>
</reference>
<dbReference type="AlphaFoldDB" id="D8U2P6"/>